<dbReference type="PROSITE" id="PS00108">
    <property type="entry name" value="PROTEIN_KINASE_ST"/>
    <property type="match status" value="1"/>
</dbReference>
<comment type="subcellular location">
    <subcellularLocation>
        <location evidence="3">Cytoplasm</location>
    </subcellularLocation>
</comment>
<evidence type="ECO:0000256" key="15">
    <source>
        <dbReference type="ARBA" id="ARBA00047899"/>
    </source>
</evidence>
<dbReference type="FunFam" id="1.10.510.10:FF:000571">
    <property type="entry name" value="Maternal embryonic leucine zipper kinase"/>
    <property type="match status" value="1"/>
</dbReference>
<keyword evidence="7" id="KW-0723">Serine/threonine-protein kinase</keyword>
<dbReference type="Pfam" id="PF00069">
    <property type="entry name" value="Pkinase"/>
    <property type="match status" value="1"/>
</dbReference>
<evidence type="ECO:0000256" key="1">
    <source>
        <dbReference type="ARBA" id="ARBA00001936"/>
    </source>
</evidence>
<sequence length="452" mass="51641">MEDKNNSNETKPTNLDINLRFPSENVVENTIDSECLKDSKHGEESTLEDHSAAFSCDKSLDENNLDQNSNDAVKESLDCQKDNSDVCDRTSHRPILQLDCDSDEYFDPFCNDEIDTQNCDPQCYEDEDLIFHSKLPITEDELIDGCLGEDGYLYEKSLLYDTEIDKPLSYHRVDSSEILYEKKRRKVKIVGHYLLGDIVGEGSYSKVKEALDTRTLERRAAKIMKKKRLRKIPNGEQNVQREIQLLRKLNHENVIKLYDVIYDEPKEKLYIVTEYCVAVLQELLDSVPNTRRLPIYQAHCYFVQLIEGLDYLHGQGIIHKDIKPGNLLLTNAGVIKITDLGVSEMLDRFQESDAISMSQGSPAFQPPEIADGLTSFSGFKVDIWASGVTLFNITTGKYPFQGDNIYRLFDNISKCVLTIPEGVDDLLADLMRGMLQKDPNTRFSIQIIRNHE</sequence>
<gene>
    <name evidence="17" type="ORF">QR98_0051020</name>
</gene>
<protein>
    <recommendedName>
        <fullName evidence="5">non-specific serine/threonine protein kinase</fullName>
        <ecNumber evidence="5">2.7.11.1</ecNumber>
    </recommendedName>
</protein>
<dbReference type="CDD" id="cd14119">
    <property type="entry name" value="STKc_LKB1"/>
    <property type="match status" value="1"/>
</dbReference>
<dbReference type="PANTHER" id="PTHR24346">
    <property type="entry name" value="MAP/MICROTUBULE AFFINITY-REGULATING KINASE"/>
    <property type="match status" value="1"/>
</dbReference>
<comment type="cofactor">
    <cofactor evidence="2">
        <name>Mg(2+)</name>
        <dbReference type="ChEBI" id="CHEBI:18420"/>
    </cofactor>
</comment>
<evidence type="ECO:0000256" key="3">
    <source>
        <dbReference type="ARBA" id="ARBA00004496"/>
    </source>
</evidence>
<comment type="catalytic activity">
    <reaction evidence="15">
        <text>L-threonyl-[protein] + ATP = O-phospho-L-threonyl-[protein] + ADP + H(+)</text>
        <dbReference type="Rhea" id="RHEA:46608"/>
        <dbReference type="Rhea" id="RHEA-COMP:11060"/>
        <dbReference type="Rhea" id="RHEA-COMP:11605"/>
        <dbReference type="ChEBI" id="CHEBI:15378"/>
        <dbReference type="ChEBI" id="CHEBI:30013"/>
        <dbReference type="ChEBI" id="CHEBI:30616"/>
        <dbReference type="ChEBI" id="CHEBI:61977"/>
        <dbReference type="ChEBI" id="CHEBI:456216"/>
        <dbReference type="EC" id="2.7.11.1"/>
    </reaction>
</comment>
<keyword evidence="11 17" id="KW-0418">Kinase</keyword>
<organism evidence="17 18">
    <name type="scientific">Sarcoptes scabiei</name>
    <name type="common">Itch mite</name>
    <name type="synonym">Acarus scabiei</name>
    <dbReference type="NCBI Taxonomy" id="52283"/>
    <lineage>
        <taxon>Eukaryota</taxon>
        <taxon>Metazoa</taxon>
        <taxon>Ecdysozoa</taxon>
        <taxon>Arthropoda</taxon>
        <taxon>Chelicerata</taxon>
        <taxon>Arachnida</taxon>
        <taxon>Acari</taxon>
        <taxon>Acariformes</taxon>
        <taxon>Sarcoptiformes</taxon>
        <taxon>Astigmata</taxon>
        <taxon>Psoroptidia</taxon>
        <taxon>Sarcoptoidea</taxon>
        <taxon>Sarcoptidae</taxon>
        <taxon>Sarcoptinae</taxon>
        <taxon>Sarcoptes</taxon>
    </lineage>
</organism>
<comment type="caution">
    <text evidence="17">The sequence shown here is derived from an EMBL/GenBank/DDBJ whole genome shotgun (WGS) entry which is preliminary data.</text>
</comment>
<evidence type="ECO:0000256" key="2">
    <source>
        <dbReference type="ARBA" id="ARBA00001946"/>
    </source>
</evidence>
<dbReference type="GO" id="GO:0004674">
    <property type="term" value="F:protein serine/threonine kinase activity"/>
    <property type="evidence" value="ECO:0007669"/>
    <property type="project" value="UniProtKB-KW"/>
</dbReference>
<evidence type="ECO:0000313" key="17">
    <source>
        <dbReference type="EMBL" id="KPM06625.1"/>
    </source>
</evidence>
<dbReference type="Gene3D" id="1.10.510.10">
    <property type="entry name" value="Transferase(Phosphotransferase) domain 1"/>
    <property type="match status" value="1"/>
</dbReference>
<evidence type="ECO:0000256" key="5">
    <source>
        <dbReference type="ARBA" id="ARBA00012513"/>
    </source>
</evidence>
<keyword evidence="6" id="KW-0963">Cytoplasm</keyword>
<dbReference type="GO" id="GO:0035556">
    <property type="term" value="P:intracellular signal transduction"/>
    <property type="evidence" value="ECO:0007669"/>
    <property type="project" value="TreeGrafter"/>
</dbReference>
<evidence type="ECO:0000256" key="11">
    <source>
        <dbReference type="ARBA" id="ARBA00022777"/>
    </source>
</evidence>
<dbReference type="OrthoDB" id="68483at2759"/>
<dbReference type="InterPro" id="IPR011009">
    <property type="entry name" value="Kinase-like_dom_sf"/>
</dbReference>
<evidence type="ECO:0000256" key="9">
    <source>
        <dbReference type="ARBA" id="ARBA00022723"/>
    </source>
</evidence>
<keyword evidence="13" id="KW-0460">Magnesium</keyword>
<dbReference type="GO" id="GO:0005524">
    <property type="term" value="F:ATP binding"/>
    <property type="evidence" value="ECO:0007669"/>
    <property type="project" value="UniProtKB-UniRule"/>
</dbReference>
<evidence type="ECO:0000256" key="12">
    <source>
        <dbReference type="ARBA" id="ARBA00022840"/>
    </source>
</evidence>
<evidence type="ECO:0000256" key="7">
    <source>
        <dbReference type="ARBA" id="ARBA00022527"/>
    </source>
</evidence>
<dbReference type="GO" id="GO:0046872">
    <property type="term" value="F:metal ion binding"/>
    <property type="evidence" value="ECO:0007669"/>
    <property type="project" value="UniProtKB-KW"/>
</dbReference>
<dbReference type="GO" id="GO:0030295">
    <property type="term" value="F:protein kinase activator activity"/>
    <property type="evidence" value="ECO:0007669"/>
    <property type="project" value="InterPro"/>
</dbReference>
<dbReference type="EMBL" id="JXLN01010999">
    <property type="protein sequence ID" value="KPM06625.1"/>
    <property type="molecule type" value="Genomic_DNA"/>
</dbReference>
<evidence type="ECO:0000313" key="18">
    <source>
        <dbReference type="Proteomes" id="UP000616769"/>
    </source>
</evidence>
<dbReference type="AlphaFoldDB" id="A0A132A7L0"/>
<dbReference type="GO" id="GO:0030010">
    <property type="term" value="P:establishment of cell polarity"/>
    <property type="evidence" value="ECO:0007669"/>
    <property type="project" value="InterPro"/>
</dbReference>
<comment type="similarity">
    <text evidence="4">Belongs to the protein kinase superfamily. CAMK Ser/Thr protein kinase family. LKB1 subfamily.</text>
</comment>
<proteinExistence type="inferred from homology"/>
<name>A0A132A7L0_SARSC</name>
<dbReference type="Proteomes" id="UP000616769">
    <property type="component" value="Unassembled WGS sequence"/>
</dbReference>
<comment type="catalytic activity">
    <reaction evidence="16">
        <text>L-seryl-[protein] + ATP = O-phospho-L-seryl-[protein] + ADP + H(+)</text>
        <dbReference type="Rhea" id="RHEA:17989"/>
        <dbReference type="Rhea" id="RHEA-COMP:9863"/>
        <dbReference type="Rhea" id="RHEA-COMP:11604"/>
        <dbReference type="ChEBI" id="CHEBI:15378"/>
        <dbReference type="ChEBI" id="CHEBI:29999"/>
        <dbReference type="ChEBI" id="CHEBI:30616"/>
        <dbReference type="ChEBI" id="CHEBI:83421"/>
        <dbReference type="ChEBI" id="CHEBI:456216"/>
        <dbReference type="EC" id="2.7.11.1"/>
    </reaction>
</comment>
<keyword evidence="10" id="KW-0547">Nucleotide-binding</keyword>
<dbReference type="EC" id="2.7.11.1" evidence="5"/>
<dbReference type="InterPro" id="IPR000719">
    <property type="entry name" value="Prot_kinase_dom"/>
</dbReference>
<dbReference type="GO" id="GO:0042593">
    <property type="term" value="P:glucose homeostasis"/>
    <property type="evidence" value="ECO:0007669"/>
    <property type="project" value="InterPro"/>
</dbReference>
<dbReference type="SUPFAM" id="SSF56112">
    <property type="entry name" value="Protein kinase-like (PK-like)"/>
    <property type="match status" value="1"/>
</dbReference>
<dbReference type="InterPro" id="IPR008271">
    <property type="entry name" value="Ser/Thr_kinase_AS"/>
</dbReference>
<keyword evidence="8" id="KW-0808">Transferase</keyword>
<dbReference type="InterPro" id="IPR017441">
    <property type="entry name" value="Protein_kinase_ATP_BS"/>
</dbReference>
<keyword evidence="9" id="KW-0479">Metal-binding</keyword>
<dbReference type="PROSITE" id="PS50011">
    <property type="entry name" value="PROTEIN_KINASE_DOM"/>
    <property type="match status" value="1"/>
</dbReference>
<dbReference type="SMART" id="SM00220">
    <property type="entry name" value="S_TKc"/>
    <property type="match status" value="1"/>
</dbReference>
<dbReference type="PROSITE" id="PS00107">
    <property type="entry name" value="PROTEIN_KINASE_ATP"/>
    <property type="match status" value="1"/>
</dbReference>
<dbReference type="FunFam" id="3.30.200.20:FF:000235">
    <property type="entry name" value="serine/threonine-protein kinase STK11"/>
    <property type="match status" value="1"/>
</dbReference>
<dbReference type="VEuPathDB" id="VectorBase:SSCA007117"/>
<dbReference type="GO" id="GO:0001558">
    <property type="term" value="P:regulation of cell growth"/>
    <property type="evidence" value="ECO:0007669"/>
    <property type="project" value="InterPro"/>
</dbReference>
<evidence type="ECO:0000256" key="6">
    <source>
        <dbReference type="ARBA" id="ARBA00022490"/>
    </source>
</evidence>
<dbReference type="InterPro" id="IPR039154">
    <property type="entry name" value="LKB1_c"/>
</dbReference>
<accession>A0A132A7L0</accession>
<evidence type="ECO:0000256" key="16">
    <source>
        <dbReference type="ARBA" id="ARBA00048679"/>
    </source>
</evidence>
<dbReference type="GO" id="GO:0005737">
    <property type="term" value="C:cytoplasm"/>
    <property type="evidence" value="ECO:0007669"/>
    <property type="project" value="UniProtKB-SubCell"/>
</dbReference>
<evidence type="ECO:0000256" key="4">
    <source>
        <dbReference type="ARBA" id="ARBA00009985"/>
    </source>
</evidence>
<keyword evidence="14" id="KW-0464">Manganese</keyword>
<comment type="cofactor">
    <cofactor evidence="1">
        <name>Mn(2+)</name>
        <dbReference type="ChEBI" id="CHEBI:29035"/>
    </cofactor>
</comment>
<reference evidence="17 18" key="1">
    <citation type="journal article" date="2015" name="Parasit. Vectors">
        <title>Draft genome of the scabies mite.</title>
        <authorList>
            <person name="Rider S.D.Jr."/>
            <person name="Morgan M.S."/>
            <person name="Arlian L.G."/>
        </authorList>
    </citation>
    <scope>NUCLEOTIDE SEQUENCE [LARGE SCALE GENOMIC DNA]</scope>
    <source>
        <strain evidence="17">Arlian Lab</strain>
    </source>
</reference>
<evidence type="ECO:0000256" key="10">
    <source>
        <dbReference type="ARBA" id="ARBA00022741"/>
    </source>
</evidence>
<evidence type="ECO:0000256" key="13">
    <source>
        <dbReference type="ARBA" id="ARBA00022842"/>
    </source>
</evidence>
<keyword evidence="12" id="KW-0067">ATP-binding</keyword>
<dbReference type="Gene3D" id="3.30.200.20">
    <property type="entry name" value="Phosphorylase Kinase, domain 1"/>
    <property type="match status" value="1"/>
</dbReference>
<evidence type="ECO:0000256" key="8">
    <source>
        <dbReference type="ARBA" id="ARBA00022679"/>
    </source>
</evidence>
<dbReference type="PANTHER" id="PTHR24346:SF94">
    <property type="entry name" value="NON-SPECIFIC SERINE_THREONINE PROTEIN KINASE"/>
    <property type="match status" value="1"/>
</dbReference>
<evidence type="ECO:0000256" key="14">
    <source>
        <dbReference type="ARBA" id="ARBA00023211"/>
    </source>
</evidence>